<protein>
    <submittedName>
        <fullName evidence="11">Uncharacterized protein</fullName>
    </submittedName>
</protein>
<gene>
    <name evidence="11" type="ORF">F2P81_011435</name>
</gene>
<keyword evidence="4" id="KW-0165">Cleavage on pair of basic residues</keyword>
<dbReference type="GO" id="GO:0001692">
    <property type="term" value="P:histamine metabolic process"/>
    <property type="evidence" value="ECO:0007669"/>
    <property type="project" value="TreeGrafter"/>
</dbReference>
<feature type="region of interest" description="Disordered" evidence="9">
    <location>
        <begin position="45"/>
        <end position="66"/>
    </location>
</feature>
<dbReference type="GO" id="GO:0032024">
    <property type="term" value="P:positive regulation of insulin secretion"/>
    <property type="evidence" value="ECO:0007669"/>
    <property type="project" value="TreeGrafter"/>
</dbReference>
<feature type="region of interest" description="Disordered" evidence="9">
    <location>
        <begin position="364"/>
        <end position="432"/>
    </location>
</feature>
<evidence type="ECO:0000256" key="10">
    <source>
        <dbReference type="SAM" id="Phobius"/>
    </source>
</evidence>
<dbReference type="GO" id="GO:0042755">
    <property type="term" value="P:eating behavior"/>
    <property type="evidence" value="ECO:0007669"/>
    <property type="project" value="TreeGrafter"/>
</dbReference>
<proteinExistence type="inferred from homology"/>
<evidence type="ECO:0000256" key="9">
    <source>
        <dbReference type="SAM" id="MobiDB-lite"/>
    </source>
</evidence>
<evidence type="ECO:0000256" key="1">
    <source>
        <dbReference type="ARBA" id="ARBA00004613"/>
    </source>
</evidence>
<feature type="compositionally biased region" description="Acidic residues" evidence="9">
    <location>
        <begin position="383"/>
        <end position="401"/>
    </location>
</feature>
<feature type="transmembrane region" description="Helical" evidence="10">
    <location>
        <begin position="90"/>
        <end position="112"/>
    </location>
</feature>
<keyword evidence="8" id="KW-0027">Amidation</keyword>
<feature type="compositionally biased region" description="Polar residues" evidence="9">
    <location>
        <begin position="415"/>
        <end position="426"/>
    </location>
</feature>
<dbReference type="Proteomes" id="UP000438429">
    <property type="component" value="Unassembled WGS sequence"/>
</dbReference>
<keyword evidence="7" id="KW-0677">Repeat</keyword>
<keyword evidence="10" id="KW-0472">Membrane</keyword>
<name>A0A6A4SQ38_SCOMX</name>
<evidence type="ECO:0000313" key="12">
    <source>
        <dbReference type="Proteomes" id="UP000438429"/>
    </source>
</evidence>
<dbReference type="GO" id="GO:0009755">
    <property type="term" value="P:hormone-mediated signaling pathway"/>
    <property type="evidence" value="ECO:0007669"/>
    <property type="project" value="InterPro"/>
</dbReference>
<evidence type="ECO:0000313" key="11">
    <source>
        <dbReference type="EMBL" id="KAF0036123.1"/>
    </source>
</evidence>
<dbReference type="GO" id="GO:0014050">
    <property type="term" value="P:negative regulation of glutamate secretion"/>
    <property type="evidence" value="ECO:0007669"/>
    <property type="project" value="TreeGrafter"/>
</dbReference>
<dbReference type="PANTHER" id="PTHR17530">
    <property type="entry name" value="PRO-THYROTROPIN-RELEASING HORMONE"/>
    <property type="match status" value="1"/>
</dbReference>
<comment type="subcellular location">
    <subcellularLocation>
        <location evidence="1">Secreted</location>
    </subcellularLocation>
</comment>
<dbReference type="Pfam" id="PF05438">
    <property type="entry name" value="TRH"/>
    <property type="match status" value="2"/>
</dbReference>
<evidence type="ECO:0000256" key="4">
    <source>
        <dbReference type="ARBA" id="ARBA00022685"/>
    </source>
</evidence>
<dbReference type="GO" id="GO:0014054">
    <property type="term" value="P:positive regulation of gamma-aminobutyric acid secretion"/>
    <property type="evidence" value="ECO:0007669"/>
    <property type="project" value="TreeGrafter"/>
</dbReference>
<evidence type="ECO:0000256" key="5">
    <source>
        <dbReference type="ARBA" id="ARBA00022702"/>
    </source>
</evidence>
<organism evidence="11 12">
    <name type="scientific">Scophthalmus maximus</name>
    <name type="common">Turbot</name>
    <name type="synonym">Psetta maxima</name>
    <dbReference type="NCBI Taxonomy" id="52904"/>
    <lineage>
        <taxon>Eukaryota</taxon>
        <taxon>Metazoa</taxon>
        <taxon>Chordata</taxon>
        <taxon>Craniata</taxon>
        <taxon>Vertebrata</taxon>
        <taxon>Euteleostomi</taxon>
        <taxon>Actinopterygii</taxon>
        <taxon>Neopterygii</taxon>
        <taxon>Teleostei</taxon>
        <taxon>Neoteleostei</taxon>
        <taxon>Acanthomorphata</taxon>
        <taxon>Carangaria</taxon>
        <taxon>Pleuronectiformes</taxon>
        <taxon>Pleuronectoidei</taxon>
        <taxon>Scophthalmidae</taxon>
        <taxon>Scophthalmus</taxon>
    </lineage>
</organism>
<dbReference type="GO" id="GO:0008437">
    <property type="term" value="F:thyrotropin-releasing hormone activity"/>
    <property type="evidence" value="ECO:0007669"/>
    <property type="project" value="InterPro"/>
</dbReference>
<feature type="region of interest" description="Disordered" evidence="9">
    <location>
        <begin position="451"/>
        <end position="474"/>
    </location>
</feature>
<reference evidence="11 12" key="1">
    <citation type="submission" date="2019-06" db="EMBL/GenBank/DDBJ databases">
        <title>Draft genomes of female and male turbot (Scophthalmus maximus).</title>
        <authorList>
            <person name="Xu H."/>
            <person name="Xu X.-W."/>
            <person name="Shao C."/>
            <person name="Chen S."/>
        </authorList>
    </citation>
    <scope>NUCLEOTIDE SEQUENCE [LARGE SCALE GENOMIC DNA]</scope>
    <source>
        <strain evidence="11">Ysfricsl-2016a</strain>
        <tissue evidence="11">Blood</tissue>
    </source>
</reference>
<keyword evidence="10" id="KW-0812">Transmembrane</keyword>
<evidence type="ECO:0000256" key="3">
    <source>
        <dbReference type="ARBA" id="ARBA00022525"/>
    </source>
</evidence>
<dbReference type="InterPro" id="IPR008857">
    <property type="entry name" value="TRH"/>
</dbReference>
<comment type="caution">
    <text evidence="11">The sequence shown here is derived from an EMBL/GenBank/DDBJ whole genome shotgun (WGS) entry which is preliminary data.</text>
</comment>
<keyword evidence="6" id="KW-0732">Signal</keyword>
<dbReference type="PANTHER" id="PTHR17530:SF2">
    <property type="entry name" value="PRO-THYROTROPIN-RELEASING HORMONE"/>
    <property type="match status" value="1"/>
</dbReference>
<accession>A0A6A4SQ38</accession>
<evidence type="ECO:0000256" key="2">
    <source>
        <dbReference type="ARBA" id="ARBA00010437"/>
    </source>
</evidence>
<dbReference type="GO" id="GO:0005576">
    <property type="term" value="C:extracellular region"/>
    <property type="evidence" value="ECO:0007669"/>
    <property type="project" value="UniProtKB-SubCell"/>
</dbReference>
<keyword evidence="3" id="KW-0964">Secreted</keyword>
<keyword evidence="5" id="KW-0372">Hormone</keyword>
<dbReference type="GO" id="GO:0030141">
    <property type="term" value="C:secretory granule"/>
    <property type="evidence" value="ECO:0007669"/>
    <property type="project" value="TreeGrafter"/>
</dbReference>
<feature type="transmembrane region" description="Helical" evidence="10">
    <location>
        <begin position="151"/>
        <end position="171"/>
    </location>
</feature>
<dbReference type="AlphaFoldDB" id="A0A6A4SQ38"/>
<comment type="similarity">
    <text evidence="2">Belongs to the TRH family.</text>
</comment>
<dbReference type="EMBL" id="VEVO01000010">
    <property type="protein sequence ID" value="KAF0036123.1"/>
    <property type="molecule type" value="Genomic_DNA"/>
</dbReference>
<feature type="compositionally biased region" description="Basic and acidic residues" evidence="9">
    <location>
        <begin position="318"/>
        <end position="332"/>
    </location>
</feature>
<keyword evidence="10" id="KW-1133">Transmembrane helix</keyword>
<feature type="compositionally biased region" description="Basic and acidic residues" evidence="9">
    <location>
        <begin position="286"/>
        <end position="301"/>
    </location>
</feature>
<feature type="region of interest" description="Disordered" evidence="9">
    <location>
        <begin position="273"/>
        <end position="345"/>
    </location>
</feature>
<evidence type="ECO:0000256" key="7">
    <source>
        <dbReference type="ARBA" id="ARBA00022737"/>
    </source>
</evidence>
<evidence type="ECO:0000256" key="8">
    <source>
        <dbReference type="ARBA" id="ARBA00022815"/>
    </source>
</evidence>
<evidence type="ECO:0000256" key="6">
    <source>
        <dbReference type="ARBA" id="ARBA00022729"/>
    </source>
</evidence>
<sequence length="474" mass="53797">MFEERQSVWMSVSGHELLELTHTDVCGEGPRRDTRTPQLLSTVLRSPHTLPSGPSPDVMTQPSGKSTKDCSVVSGGSEAFGFWITRKMCWYWAHVARAIFAMHAISWAYVLYRLLSRVCLRLVRLLLSAANTQLLSQSDDVSFNIQTTHLLAMKSTCLLILASLVLFNLAVCGGQGIPAEEDTDGRTIDDILLQRAESLLIRSILAKMQDEDDRSEYEHEKQSSHIALCVAHQLHKRVRNFRTVCVDELGRRSRFGLKRFKVVFLSPEGFTPQPEWVTKRQHPGKRHGDELEKRQHPGRREEDEEDQYLDVQRRQHPGKREDEIHSFTELQKRQHPGKRSAGGYISDDPVILLSELSKRQHPGKRYLVLHSKRQHPGKRQPDDGDGDGDWDAGAEGDEDLAGLEKRQHPGKRFWDNSSPDLGTNSPCDVLDPTSCSKTSLLLDFLDNISKSHAEEKRQHPGKRFTPEQDLVKGE</sequence>